<name>A0ACA9QQ54_9GLOM</name>
<sequence length="176" mass="19877">PKSGPARPYNFFGYYEISDMDRLSEKLLDGSMTSNHTFLATLLYGKTSKGKSFDDLSEHISVYMCGHLHKLALGLGDHLQIYRSTNYLELELGDMKVNAVYRIIAIDHDLVSYTDVQLPLPEIPLKSPPPPAEGFSVLPEKLPYPPVILITNPKGSAYTMKYREPVHRIKDSTHIR</sequence>
<organism evidence="1 2">
    <name type="scientific">Dentiscutata heterogama</name>
    <dbReference type="NCBI Taxonomy" id="1316150"/>
    <lineage>
        <taxon>Eukaryota</taxon>
        <taxon>Fungi</taxon>
        <taxon>Fungi incertae sedis</taxon>
        <taxon>Mucoromycota</taxon>
        <taxon>Glomeromycotina</taxon>
        <taxon>Glomeromycetes</taxon>
        <taxon>Diversisporales</taxon>
        <taxon>Gigasporaceae</taxon>
        <taxon>Dentiscutata</taxon>
    </lineage>
</organism>
<reference evidence="1" key="1">
    <citation type="submission" date="2021-06" db="EMBL/GenBank/DDBJ databases">
        <authorList>
            <person name="Kallberg Y."/>
            <person name="Tangrot J."/>
            <person name="Rosling A."/>
        </authorList>
    </citation>
    <scope>NUCLEOTIDE SEQUENCE</scope>
    <source>
        <strain evidence="1">IL203A</strain>
    </source>
</reference>
<gene>
    <name evidence="1" type="ORF">DHETER_LOCUS15213</name>
</gene>
<comment type="caution">
    <text evidence="1">The sequence shown here is derived from an EMBL/GenBank/DDBJ whole genome shotgun (WGS) entry which is preliminary data.</text>
</comment>
<keyword evidence="2" id="KW-1185">Reference proteome</keyword>
<feature type="non-terminal residue" evidence="1">
    <location>
        <position position="176"/>
    </location>
</feature>
<feature type="non-terminal residue" evidence="1">
    <location>
        <position position="1"/>
    </location>
</feature>
<proteinExistence type="predicted"/>
<protein>
    <submittedName>
        <fullName evidence="1">3258_t:CDS:1</fullName>
    </submittedName>
</protein>
<dbReference type="EMBL" id="CAJVPU010050928">
    <property type="protein sequence ID" value="CAG8760338.1"/>
    <property type="molecule type" value="Genomic_DNA"/>
</dbReference>
<dbReference type="Proteomes" id="UP000789702">
    <property type="component" value="Unassembled WGS sequence"/>
</dbReference>
<accession>A0ACA9QQ54</accession>
<evidence type="ECO:0000313" key="1">
    <source>
        <dbReference type="EMBL" id="CAG8760338.1"/>
    </source>
</evidence>
<evidence type="ECO:0000313" key="2">
    <source>
        <dbReference type="Proteomes" id="UP000789702"/>
    </source>
</evidence>